<dbReference type="CDD" id="cd16013">
    <property type="entry name" value="AcpA"/>
    <property type="match status" value="1"/>
</dbReference>
<comment type="caution">
    <text evidence="4">The sequence shown here is derived from an EMBL/GenBank/DDBJ whole genome shotgun (WGS) entry which is preliminary data.</text>
</comment>
<evidence type="ECO:0000256" key="1">
    <source>
        <dbReference type="ARBA" id="ARBA00009717"/>
    </source>
</evidence>
<evidence type="ECO:0000256" key="3">
    <source>
        <dbReference type="ARBA" id="ARBA00022801"/>
    </source>
</evidence>
<dbReference type="PROSITE" id="PS51257">
    <property type="entry name" value="PROKAR_LIPOPROTEIN"/>
    <property type="match status" value="1"/>
</dbReference>
<dbReference type="GO" id="GO:0034480">
    <property type="term" value="F:phosphatidylcholine phospholipase C activity"/>
    <property type="evidence" value="ECO:0007669"/>
    <property type="project" value="UniProtKB-EC"/>
</dbReference>
<accession>A0A6N7PPK9</accession>
<sequence>MSGRIGDDHDVARRRVLLGLGAAISAAAVGCGGEASATDVGGAGVGAGASGAGAGGAGGAGGMGMGGEGGAGGGDPGESCTDSGGLTPEELLAPIDTFVILMMENRSFDHYLGSLRSIEGRDVIGLDGTEKNPAPDGTWVGAFKLDDFTPEDPPHNWDASHAQWNGGKNDGFVLAHAGSSQADVMGYHVREQLPALYALADAHAVCDRWFASVMGPTWPNRFYLHGGTSKGQKGNLPVLGYDSIFKYLDEAKVSHRVYFHDVAWCSGGYLKTTGLSGIEKFFEDAAAGALPNVVFIDPQFFGAGANDDHPDHDIRLGQALIASVYAALAKSPQWGRCMFVLTYDEHGGFFDHVSPPTTEDDEAEFRQLGFRVPSIVAGPFTRKGCAVSTELEHVSVIRTLCRRFGLPAWNERIAAANDLSSCIQPAYLTAPRPPVELPPVDVSMVELHARVERADTHPELREALDRGLIPRHLDRRGEGMVITKRVIEAGARLGVVRVRE</sequence>
<dbReference type="InterPro" id="IPR017850">
    <property type="entry name" value="Alkaline_phosphatase_core_sf"/>
</dbReference>
<dbReference type="SUPFAM" id="SSF53649">
    <property type="entry name" value="Alkaline phosphatase-like"/>
    <property type="match status" value="1"/>
</dbReference>
<dbReference type="EMBL" id="WJIE01000003">
    <property type="protein sequence ID" value="MRG92280.1"/>
    <property type="molecule type" value="Genomic_DNA"/>
</dbReference>
<dbReference type="PANTHER" id="PTHR31956:SF1">
    <property type="entry name" value="NON-SPECIFIC PHOSPHOLIPASE C1"/>
    <property type="match status" value="1"/>
</dbReference>
<comment type="similarity">
    <text evidence="1">Belongs to the bacterial phospholipase C family.</text>
</comment>
<dbReference type="OrthoDB" id="9770871at2"/>
<dbReference type="InterPro" id="IPR006311">
    <property type="entry name" value="TAT_signal"/>
</dbReference>
<dbReference type="Proteomes" id="UP000440224">
    <property type="component" value="Unassembled WGS sequence"/>
</dbReference>
<dbReference type="Gene3D" id="3.40.720.10">
    <property type="entry name" value="Alkaline Phosphatase, subunit A"/>
    <property type="match status" value="2"/>
</dbReference>
<dbReference type="InterPro" id="IPR007312">
    <property type="entry name" value="Phosphoesterase"/>
</dbReference>
<protein>
    <recommendedName>
        <fullName evidence="2">phospholipase C</fullName>
        <ecNumber evidence="2">3.1.4.3</ecNumber>
    </recommendedName>
</protein>
<dbReference type="EC" id="3.1.4.3" evidence="2"/>
<name>A0A6N7PPK9_9BACT</name>
<proteinExistence type="inferred from homology"/>
<dbReference type="PANTHER" id="PTHR31956">
    <property type="entry name" value="NON-SPECIFIC PHOSPHOLIPASE C4-RELATED"/>
    <property type="match status" value="1"/>
</dbReference>
<keyword evidence="5" id="KW-1185">Reference proteome</keyword>
<evidence type="ECO:0000256" key="2">
    <source>
        <dbReference type="ARBA" id="ARBA00012018"/>
    </source>
</evidence>
<organism evidence="4 5">
    <name type="scientific">Polyangium spumosum</name>
    <dbReference type="NCBI Taxonomy" id="889282"/>
    <lineage>
        <taxon>Bacteria</taxon>
        <taxon>Pseudomonadati</taxon>
        <taxon>Myxococcota</taxon>
        <taxon>Polyangia</taxon>
        <taxon>Polyangiales</taxon>
        <taxon>Polyangiaceae</taxon>
        <taxon>Polyangium</taxon>
    </lineage>
</organism>
<reference evidence="4 5" key="1">
    <citation type="submission" date="2019-10" db="EMBL/GenBank/DDBJ databases">
        <title>A soil myxobacterium in the family Polyangiaceae.</title>
        <authorList>
            <person name="Li Y."/>
            <person name="Wang J."/>
        </authorList>
    </citation>
    <scope>NUCLEOTIDE SEQUENCE [LARGE SCALE GENOMIC DNA]</scope>
    <source>
        <strain evidence="4 5">DSM 14734</strain>
    </source>
</reference>
<dbReference type="AlphaFoldDB" id="A0A6N7PPK9"/>
<gene>
    <name evidence="4" type="ORF">GF068_10110</name>
</gene>
<dbReference type="RefSeq" id="WP_153819171.1">
    <property type="nucleotide sequence ID" value="NZ_WJIE01000003.1"/>
</dbReference>
<dbReference type="Pfam" id="PF04185">
    <property type="entry name" value="Phosphoesterase"/>
    <property type="match status" value="1"/>
</dbReference>
<evidence type="ECO:0000313" key="4">
    <source>
        <dbReference type="EMBL" id="MRG92280.1"/>
    </source>
</evidence>
<keyword evidence="3" id="KW-0378">Hydrolase</keyword>
<evidence type="ECO:0000313" key="5">
    <source>
        <dbReference type="Proteomes" id="UP000440224"/>
    </source>
</evidence>
<dbReference type="PROSITE" id="PS51318">
    <property type="entry name" value="TAT"/>
    <property type="match status" value="1"/>
</dbReference>